<keyword evidence="2" id="KW-1185">Reference proteome</keyword>
<organism evidence="1 2">
    <name type="scientific">Cohnella kolymensis</name>
    <dbReference type="NCBI Taxonomy" id="1590652"/>
    <lineage>
        <taxon>Bacteria</taxon>
        <taxon>Bacillati</taxon>
        <taxon>Bacillota</taxon>
        <taxon>Bacilli</taxon>
        <taxon>Bacillales</taxon>
        <taxon>Paenibacillaceae</taxon>
        <taxon>Cohnella</taxon>
    </lineage>
</organism>
<dbReference type="Proteomes" id="UP000054526">
    <property type="component" value="Unassembled WGS sequence"/>
</dbReference>
<dbReference type="RefSeq" id="WP_041062593.1">
    <property type="nucleotide sequence ID" value="NZ_JXAL01000016.1"/>
</dbReference>
<comment type="caution">
    <text evidence="1">The sequence shown here is derived from an EMBL/GenBank/DDBJ whole genome shotgun (WGS) entry which is preliminary data.</text>
</comment>
<evidence type="ECO:0000313" key="2">
    <source>
        <dbReference type="Proteomes" id="UP000054526"/>
    </source>
</evidence>
<accession>A0ABR5A4E5</accession>
<reference evidence="1 2" key="1">
    <citation type="submission" date="2014-12" db="EMBL/GenBank/DDBJ databases">
        <title>Draft genome sequence of Cohnella kolymensis strain B-2846.</title>
        <authorList>
            <person name="Karlyshev A.V."/>
            <person name="Kudryashova E.B."/>
        </authorList>
    </citation>
    <scope>NUCLEOTIDE SEQUENCE [LARGE SCALE GENOMIC DNA]</scope>
    <source>
        <strain evidence="1 2">VKM B-2846</strain>
    </source>
</reference>
<sequence length="113" mass="11651">MATGDRTPTEITPPTALSTTATAVYTNSAANRGQLTGLWICNTSSFQRIVTLYKNGTAAVNQISAITLPAGTSTLIDLSGKALVFTGTQILAAKQDAGTDCNIAAYGILEQIA</sequence>
<gene>
    <name evidence="1" type="ORF">SD71_10795</name>
</gene>
<evidence type="ECO:0000313" key="1">
    <source>
        <dbReference type="EMBL" id="KIL35870.1"/>
    </source>
</evidence>
<name>A0ABR5A4E5_9BACL</name>
<protein>
    <submittedName>
        <fullName evidence="1">Uncharacterized protein</fullName>
    </submittedName>
</protein>
<proteinExistence type="predicted"/>
<dbReference type="EMBL" id="JXAL01000016">
    <property type="protein sequence ID" value="KIL35870.1"/>
    <property type="molecule type" value="Genomic_DNA"/>
</dbReference>